<dbReference type="EMBL" id="AMFJ01000534">
    <property type="protein sequence ID" value="EKE27159.1"/>
    <property type="molecule type" value="Genomic_DNA"/>
</dbReference>
<comment type="caution">
    <text evidence="1">The sequence shown here is derived from an EMBL/GenBank/DDBJ whole genome shotgun (WGS) entry which is preliminary data.</text>
</comment>
<evidence type="ECO:0000313" key="1">
    <source>
        <dbReference type="EMBL" id="EKE27159.1"/>
    </source>
</evidence>
<organism evidence="1">
    <name type="scientific">uncultured bacterium</name>
    <name type="common">gcode 4</name>
    <dbReference type="NCBI Taxonomy" id="1234023"/>
    <lineage>
        <taxon>Bacteria</taxon>
        <taxon>environmental samples</taxon>
    </lineage>
</organism>
<dbReference type="AlphaFoldDB" id="K2GAM2"/>
<protein>
    <submittedName>
        <fullName evidence="1">Uncharacterized protein</fullName>
    </submittedName>
</protein>
<accession>K2GAM2</accession>
<name>K2GAM2_9BACT</name>
<gene>
    <name evidence="1" type="ORF">ACD_4C00018G0003</name>
</gene>
<sequence>MNIIVPCSIVDYVVVHEYFHLFIMTTQRIFGSLLKMYYLITLNGKNDWK</sequence>
<proteinExistence type="predicted"/>
<reference evidence="1" key="1">
    <citation type="journal article" date="2012" name="Science">
        <title>Fermentation, hydrogen, and sulfur metabolism in multiple uncultivated bacterial phyla.</title>
        <authorList>
            <person name="Wrighton K.C."/>
            <person name="Thomas B.C."/>
            <person name="Sharon I."/>
            <person name="Miller C.S."/>
            <person name="Castelle C.J."/>
            <person name="VerBerkmoes N.C."/>
            <person name="Wilkins M.J."/>
            <person name="Hettich R.L."/>
            <person name="Lipton M.S."/>
            <person name="Williams K.H."/>
            <person name="Long P.E."/>
            <person name="Banfield J.F."/>
        </authorList>
    </citation>
    <scope>NUCLEOTIDE SEQUENCE [LARGE SCALE GENOMIC DNA]</scope>
</reference>